<evidence type="ECO:0000256" key="3">
    <source>
        <dbReference type="ARBA" id="ARBA00006914"/>
    </source>
</evidence>
<feature type="compositionally biased region" description="Polar residues" evidence="10">
    <location>
        <begin position="1949"/>
        <end position="1959"/>
    </location>
</feature>
<keyword evidence="5" id="KW-0547">Nucleotide-binding</keyword>
<dbReference type="SMART" id="SM00382">
    <property type="entry name" value="AAA"/>
    <property type="match status" value="1"/>
</dbReference>
<feature type="compositionally biased region" description="Polar residues" evidence="10">
    <location>
        <begin position="1312"/>
        <end position="1326"/>
    </location>
</feature>
<evidence type="ECO:0000256" key="10">
    <source>
        <dbReference type="SAM" id="MobiDB-lite"/>
    </source>
</evidence>
<proteinExistence type="inferred from homology"/>
<feature type="compositionally biased region" description="Low complexity" evidence="10">
    <location>
        <begin position="1465"/>
        <end position="1480"/>
    </location>
</feature>
<gene>
    <name evidence="12" type="ORF">ANOM_003852</name>
</gene>
<evidence type="ECO:0000259" key="11">
    <source>
        <dbReference type="SMART" id="SM00382"/>
    </source>
</evidence>
<dbReference type="Pfam" id="PF00004">
    <property type="entry name" value="AAA"/>
    <property type="match status" value="2"/>
</dbReference>
<feature type="compositionally biased region" description="Polar residues" evidence="10">
    <location>
        <begin position="1427"/>
        <end position="1446"/>
    </location>
</feature>
<feature type="compositionally biased region" description="Polar residues" evidence="10">
    <location>
        <begin position="1407"/>
        <end position="1416"/>
    </location>
</feature>
<evidence type="ECO:0000313" key="12">
    <source>
        <dbReference type="EMBL" id="KNG87875.1"/>
    </source>
</evidence>
<organism evidence="12 13">
    <name type="scientific">Aspergillus nomiae NRRL (strain ATCC 15546 / NRRL 13137 / CBS 260.88 / M93)</name>
    <dbReference type="NCBI Taxonomy" id="1509407"/>
    <lineage>
        <taxon>Eukaryota</taxon>
        <taxon>Fungi</taxon>
        <taxon>Dikarya</taxon>
        <taxon>Ascomycota</taxon>
        <taxon>Pezizomycotina</taxon>
        <taxon>Eurotiomycetes</taxon>
        <taxon>Eurotiomycetidae</taxon>
        <taxon>Eurotiales</taxon>
        <taxon>Aspergillaceae</taxon>
        <taxon>Aspergillus</taxon>
        <taxon>Aspergillus subgen. Circumdati</taxon>
    </lineage>
</organism>
<accession>A0A0L1J856</accession>
<dbReference type="Gene3D" id="3.40.50.300">
    <property type="entry name" value="P-loop containing nucleotide triphosphate hydrolases"/>
    <property type="match status" value="2"/>
</dbReference>
<dbReference type="GO" id="GO:0031207">
    <property type="term" value="C:Sec62/Sec63 complex"/>
    <property type="evidence" value="ECO:0007669"/>
    <property type="project" value="InterPro"/>
</dbReference>
<feature type="compositionally biased region" description="Polar residues" evidence="10">
    <location>
        <begin position="1350"/>
        <end position="1369"/>
    </location>
</feature>
<dbReference type="GO" id="GO:0042393">
    <property type="term" value="F:histone binding"/>
    <property type="evidence" value="ECO:0007669"/>
    <property type="project" value="UniProtKB-ARBA"/>
</dbReference>
<dbReference type="FunFam" id="3.40.50.300:FF:001218">
    <property type="entry name" value="AAA family ATPase, putative"/>
    <property type="match status" value="1"/>
</dbReference>
<dbReference type="FunFam" id="1.10.8.60:FF:000016">
    <property type="entry name" value="ATPase family AAA domain-containing protein 2B"/>
    <property type="match status" value="1"/>
</dbReference>
<keyword evidence="8" id="KW-0103">Bromodomain</keyword>
<dbReference type="SUPFAM" id="SSF52540">
    <property type="entry name" value="P-loop containing nucleoside triphosphate hydrolases"/>
    <property type="match status" value="2"/>
</dbReference>
<keyword evidence="7" id="KW-0067">ATP-binding</keyword>
<dbReference type="Pfam" id="PF09802">
    <property type="entry name" value="Sec66"/>
    <property type="match status" value="1"/>
</dbReference>
<dbReference type="PROSITE" id="PS00674">
    <property type="entry name" value="AAA"/>
    <property type="match status" value="1"/>
</dbReference>
<dbReference type="Pfam" id="PF17862">
    <property type="entry name" value="AAA_lid_3"/>
    <property type="match status" value="1"/>
</dbReference>
<evidence type="ECO:0000256" key="6">
    <source>
        <dbReference type="ARBA" id="ARBA00022801"/>
    </source>
</evidence>
<feature type="compositionally biased region" description="Basic and acidic residues" evidence="10">
    <location>
        <begin position="1295"/>
        <end position="1304"/>
    </location>
</feature>
<comment type="subcellular location">
    <subcellularLocation>
        <location evidence="2">Chromosome</location>
    </subcellularLocation>
    <subcellularLocation>
        <location evidence="1">Nucleus</location>
    </subcellularLocation>
</comment>
<dbReference type="PANTHER" id="PTHR23069:SF0">
    <property type="entry name" value="TAT-BINDING HOMOLOG 7"/>
    <property type="match status" value="1"/>
</dbReference>
<feature type="compositionally biased region" description="Acidic residues" evidence="10">
    <location>
        <begin position="1960"/>
        <end position="1971"/>
    </location>
</feature>
<feature type="compositionally biased region" description="Basic residues" evidence="10">
    <location>
        <begin position="45"/>
        <end position="68"/>
    </location>
</feature>
<dbReference type="GO" id="GO:0000785">
    <property type="term" value="C:chromatin"/>
    <property type="evidence" value="ECO:0007669"/>
    <property type="project" value="UniProtKB-ARBA"/>
</dbReference>
<feature type="compositionally biased region" description="Acidic residues" evidence="10">
    <location>
        <begin position="127"/>
        <end position="137"/>
    </location>
</feature>
<dbReference type="InterPro" id="IPR003593">
    <property type="entry name" value="AAA+_ATPase"/>
</dbReference>
<dbReference type="GO" id="GO:0005634">
    <property type="term" value="C:nucleus"/>
    <property type="evidence" value="ECO:0007669"/>
    <property type="project" value="UniProtKB-SubCell"/>
</dbReference>
<dbReference type="InterPro" id="IPR018624">
    <property type="entry name" value="Sec66"/>
</dbReference>
<dbReference type="Proteomes" id="UP000037505">
    <property type="component" value="Unassembled WGS sequence"/>
</dbReference>
<feature type="compositionally biased region" description="Basic and acidic residues" evidence="10">
    <location>
        <begin position="188"/>
        <end position="206"/>
    </location>
</feature>
<dbReference type="InterPro" id="IPR003960">
    <property type="entry name" value="ATPase_AAA_CS"/>
</dbReference>
<evidence type="ECO:0000256" key="9">
    <source>
        <dbReference type="ARBA" id="ARBA00023242"/>
    </source>
</evidence>
<feature type="compositionally biased region" description="Acidic residues" evidence="10">
    <location>
        <begin position="74"/>
        <end position="99"/>
    </location>
</feature>
<feature type="region of interest" description="Disordered" evidence="10">
    <location>
        <begin position="463"/>
        <end position="489"/>
    </location>
</feature>
<dbReference type="Gene3D" id="1.20.920.10">
    <property type="entry name" value="Bromodomain-like"/>
    <property type="match status" value="1"/>
</dbReference>
<dbReference type="GO" id="GO:0016887">
    <property type="term" value="F:ATP hydrolysis activity"/>
    <property type="evidence" value="ECO:0007669"/>
    <property type="project" value="InterPro"/>
</dbReference>
<feature type="region of interest" description="Disordered" evidence="10">
    <location>
        <begin position="1514"/>
        <end position="1583"/>
    </location>
</feature>
<feature type="region of interest" description="Disordered" evidence="10">
    <location>
        <begin position="1909"/>
        <end position="1988"/>
    </location>
</feature>
<sequence length="1988" mass="221223">MAIVKRDPTPKPFWRDTMARMKRSIEEIANKSDSDDDDYSDHPRSSRRSASRSKSRKKAKPSKKRARRRSGDDIISDDDDFFSEDEELSYDESEEEVDDNAQRNARGLVARRAATNRPLYNEPDSSSIEDDDNETEDTSPKKRKTAVVTLKLGDALKRQPQLDQGSRRVTRRTRGASEDIYALTNSGRHVETVERGTHSPEAEVIRPNRRGSRSSKQVPTVMEEDEDTQEKQEEYIEETTDIKGSQIEIMESAHASFEEGPISAGDGLQGAADADEGFVPESENEDAEHEDDDDEDEGPVTRRRTRPNRGQQIEEPEQPDEEEASGPRRSSRKKPKSSQRKRSNDEESDFEPEEEDSNDDDEVSQTGKSNGSPRKASQARDDEEDSTAGRRPGLRKRASRSRGQSEAAADIAEELAEELEDLRGGRPRRRLQADIVYEKPRRSRKDVDYRIIRPDLILPIEEAENEVNESPSRRGGRGGGGGSSWQRTLFPTYGPFGGGGPAAILAPPGAPAATGGVDSDSSDDEGLHHPRGSVAGVGSALGPHGAGLLPGQTQTHDATQGLSGTPANLGKVKDKQALADADPLGVDMSVTFDSVGGLQGHIDQLKEMVSLPLLYPEIFQRFHIVPPRGVLFHGPPGTGKTLLARALANSVSSEGRKVTFYMRKGADALSKWVGEAERQLRLLFEEARKTQPSIIFFDEIDGLAPVRSSKQEQIHASIVSTLLALMDGMDGRGQVIVIGATNRPDSIDPALRRPGRFDREFYFPLPNSEGRRAILDIHTKGWDPPLPGHIKDELAEITKGYGGADLRALCTEAALNAVQRRYPQIYKSDKKLLIDPKNINVTPKDFMLAIKKMVPSSERSTSSGASPLPKEVESLLRHPLADIRALLSEILPQRKRLTALEEAQFEEPEGAGSFQSEQMQQEFDRSRVFRPRMLLRGLMGMGQQYLAAAILHYFEGLHVQSFDLPTLLSDSTRSPEAAVIQLFAEVKRHRPSVIYIPNIETWSETVGQAVLSTFLGLLRSIPPTDPVLLLGVQELTGDEPDTGLLRQMFGFSKRNFYDLKAPGNEARYEYFSKVVEYIKTSPAHFPDPENRKKRELETLEVAPPPPTKPATPLTKEQLKAQKKKDHQTLNLLKIRIQPIMDQIKKYKRFRTGVIDESQIRYLWEEEDPNTVTSDLPIEQRTTFRPFEKAYDKHGVPGLWETVSGKFFYNMEIVTIEKRLSNGYYKRPSDFLADIKRLAKDARQTGDQERILRANELLSNVEVDISTIEQAEPQLVAECENVYIRELEREKLAAEKAKRAEEAEKGGFLGHTANHNVPHGNTESGPSSGPVVLGETFPALPPKEQVRPVTPTRQSTASFLTNGYHQSGGSDLNDLSGHGPTSNGSHESRPDGDGDVYMTNSEDHSGTRDTQGSSFGPSAQPKPPYSHTAPSQQIRRESGLSSFSQKGPMTPMAPGSQPHDYTNEASTTQTTSGQKSSDQSSLRPNYTQSPIVGQAIRHDFPDLTQYPDRVGLEEHLPDTQQGDSSQPSPRPRDSLPGNADSQPEHLVNGSQSQPKTQPPVPLFDESTKPSSHPPANLHSILNDEDRSPKLIVDLEYVQNLHEQLTQRTSGCSVEQLEQINTSLMDYLWRTRGEWNRSKVAAGIRDSFNEILEDMQAMQDIGPISQRTKDQLGSSFEHLAAKALHDTQPRYYDPSLNTPRQQLNSVRSLFQDNHSCPIQRHGKLAQSRRTVRLPSVLIGSLATFSSLYRKRKAQKAYSLEPWFPAHLQRDIYFSLLHIDPPATSSKEKKAPAVPESVLKAALLRRAEEDIKRVLALRSQKQALSVLLQRGSVGDDLWQRFQRAEKEMEDEVRDVVSEANAYVPGWGQTIFQSANEMMNNTLYRERIAEQQAKLDEERQWWEKRRASIKEGFMKELDAEDSTSTAPSQKTEAPTDTTPTTTSNSTPATKTPESSGAPSSVTGSDDDAVLVEADEQAGSPASQSKKKKKGKK</sequence>
<dbReference type="InterPro" id="IPR027417">
    <property type="entry name" value="P-loop_NTPase"/>
</dbReference>
<dbReference type="OrthoDB" id="5421at2759"/>
<keyword evidence="13" id="KW-1185">Reference proteome</keyword>
<dbReference type="GO" id="GO:0006334">
    <property type="term" value="P:nucleosome assembly"/>
    <property type="evidence" value="ECO:0007669"/>
    <property type="project" value="TreeGrafter"/>
</dbReference>
<dbReference type="GO" id="GO:0003682">
    <property type="term" value="F:chromatin binding"/>
    <property type="evidence" value="ECO:0007669"/>
    <property type="project" value="TreeGrafter"/>
</dbReference>
<evidence type="ECO:0000256" key="2">
    <source>
        <dbReference type="ARBA" id="ARBA00004286"/>
    </source>
</evidence>
<dbReference type="GO" id="GO:0006337">
    <property type="term" value="P:nucleosome disassembly"/>
    <property type="evidence" value="ECO:0007669"/>
    <property type="project" value="TreeGrafter"/>
</dbReference>
<feature type="compositionally biased region" description="Acidic residues" evidence="10">
    <location>
        <begin position="273"/>
        <end position="298"/>
    </location>
</feature>
<evidence type="ECO:0000256" key="1">
    <source>
        <dbReference type="ARBA" id="ARBA00004123"/>
    </source>
</evidence>
<keyword evidence="9" id="KW-0539">Nucleus</keyword>
<keyword evidence="6" id="KW-0378">Hydrolase</keyword>
<dbReference type="RefSeq" id="XP_015408798.1">
    <property type="nucleotide sequence ID" value="XM_015549109.1"/>
</dbReference>
<dbReference type="GO" id="GO:0045815">
    <property type="term" value="P:transcription initiation-coupled chromatin remodeling"/>
    <property type="evidence" value="ECO:0007669"/>
    <property type="project" value="TreeGrafter"/>
</dbReference>
<feature type="compositionally biased region" description="Acidic residues" evidence="10">
    <location>
        <begin position="411"/>
        <end position="420"/>
    </location>
</feature>
<dbReference type="GeneID" id="26805656"/>
<dbReference type="CDD" id="cd05491">
    <property type="entry name" value="Bromo_TBP7_like"/>
    <property type="match status" value="1"/>
</dbReference>
<dbReference type="GO" id="GO:0005524">
    <property type="term" value="F:ATP binding"/>
    <property type="evidence" value="ECO:0007669"/>
    <property type="project" value="UniProtKB-KW"/>
</dbReference>
<comment type="caution">
    <text evidence="12">The sequence shown here is derived from an EMBL/GenBank/DDBJ whole genome shotgun (WGS) entry which is preliminary data.</text>
</comment>
<dbReference type="SUPFAM" id="SSF47370">
    <property type="entry name" value="Bromodomain"/>
    <property type="match status" value="1"/>
</dbReference>
<dbReference type="EMBL" id="JNOM01000067">
    <property type="protein sequence ID" value="KNG87875.1"/>
    <property type="molecule type" value="Genomic_DNA"/>
</dbReference>
<feature type="domain" description="AAA+ ATPase" evidence="11">
    <location>
        <begin position="626"/>
        <end position="767"/>
    </location>
</feature>
<evidence type="ECO:0000256" key="7">
    <source>
        <dbReference type="ARBA" id="ARBA00022840"/>
    </source>
</evidence>
<dbReference type="STRING" id="1509407.A0A0L1J856"/>
<feature type="compositionally biased region" description="Basic residues" evidence="10">
    <location>
        <begin position="329"/>
        <end position="341"/>
    </location>
</feature>
<dbReference type="InterPro" id="IPR041569">
    <property type="entry name" value="AAA_lid_3"/>
</dbReference>
<dbReference type="Gene3D" id="1.10.8.60">
    <property type="match status" value="1"/>
</dbReference>
<feature type="compositionally biased region" description="Acidic residues" evidence="10">
    <location>
        <begin position="314"/>
        <end position="324"/>
    </location>
</feature>
<dbReference type="GO" id="GO:0140674">
    <property type="term" value="F:ATP-dependent histone chaperone activity"/>
    <property type="evidence" value="ECO:0007669"/>
    <property type="project" value="UniProtKB-ARBA"/>
</dbReference>
<comment type="similarity">
    <text evidence="3">Belongs to the AAA ATPase family.</text>
</comment>
<feature type="region of interest" description="Disordered" evidence="10">
    <location>
        <begin position="1295"/>
        <end position="1485"/>
    </location>
</feature>
<dbReference type="InterPro" id="IPR003959">
    <property type="entry name" value="ATPase_AAA_core"/>
</dbReference>
<dbReference type="PANTHER" id="PTHR23069">
    <property type="entry name" value="AAA DOMAIN-CONTAINING"/>
    <property type="match status" value="1"/>
</dbReference>
<evidence type="ECO:0000313" key="13">
    <source>
        <dbReference type="Proteomes" id="UP000037505"/>
    </source>
</evidence>
<evidence type="ECO:0000256" key="8">
    <source>
        <dbReference type="ARBA" id="ARBA00023117"/>
    </source>
</evidence>
<name>A0A0L1J856_ASPN3</name>
<keyword evidence="4" id="KW-0158">Chromosome</keyword>
<feature type="compositionally biased region" description="Acidic residues" evidence="10">
    <location>
        <begin position="346"/>
        <end position="363"/>
    </location>
</feature>
<dbReference type="InterPro" id="IPR045199">
    <property type="entry name" value="ATAD2-like"/>
</dbReference>
<feature type="region of interest" description="Disordered" evidence="10">
    <location>
        <begin position="502"/>
        <end position="534"/>
    </location>
</feature>
<dbReference type="InterPro" id="IPR036427">
    <property type="entry name" value="Bromodomain-like_sf"/>
</dbReference>
<feature type="compositionally biased region" description="Low complexity" evidence="10">
    <location>
        <begin position="1926"/>
        <end position="1948"/>
    </location>
</feature>
<evidence type="ECO:0000256" key="5">
    <source>
        <dbReference type="ARBA" id="ARBA00022741"/>
    </source>
</evidence>
<feature type="compositionally biased region" description="Low complexity" evidence="10">
    <location>
        <begin position="502"/>
        <end position="519"/>
    </location>
</feature>
<reference evidence="12 13" key="1">
    <citation type="submission" date="2014-06" db="EMBL/GenBank/DDBJ databases">
        <title>The Genome of the Aflatoxigenic Filamentous Fungus Aspergillus nomius.</title>
        <authorList>
            <person name="Moore M.G."/>
            <person name="Shannon B.M."/>
            <person name="Brian M.M."/>
        </authorList>
    </citation>
    <scope>NUCLEOTIDE SEQUENCE [LARGE SCALE GENOMIC DNA]</scope>
    <source>
        <strain evidence="12 13">NRRL 13137</strain>
    </source>
</reference>
<dbReference type="GO" id="GO:0031204">
    <property type="term" value="P:post-translational protein targeting to membrane, translocation"/>
    <property type="evidence" value="ECO:0007669"/>
    <property type="project" value="InterPro"/>
</dbReference>
<evidence type="ECO:0000256" key="4">
    <source>
        <dbReference type="ARBA" id="ARBA00022454"/>
    </source>
</evidence>
<protein>
    <submittedName>
        <fullName evidence="12">Putative AAA family ATPase</fullName>
    </submittedName>
</protein>
<dbReference type="FunFam" id="3.40.50.300:FF:000061">
    <property type="entry name" value="ATPase family, AAA domain-containing 2"/>
    <property type="match status" value="1"/>
</dbReference>
<feature type="region of interest" description="Disordered" evidence="10">
    <location>
        <begin position="25"/>
        <end position="444"/>
    </location>
</feature>